<dbReference type="PATRIC" id="fig|754477.3.peg.2593"/>
<dbReference type="InterPro" id="IPR043130">
    <property type="entry name" value="CDP-OH_PTrfase_TM_dom"/>
</dbReference>
<evidence type="ECO:0000256" key="14">
    <source>
        <dbReference type="SAM" id="Phobius"/>
    </source>
</evidence>
<evidence type="ECO:0000256" key="5">
    <source>
        <dbReference type="ARBA" id="ARBA00014944"/>
    </source>
</evidence>
<dbReference type="InterPro" id="IPR004570">
    <property type="entry name" value="Phosphatidylglycerol_P_synth"/>
</dbReference>
<keyword evidence="7 14" id="KW-0812">Transmembrane</keyword>
<comment type="pathway">
    <text evidence="2">Phospholipid metabolism; phosphatidylglycerol biosynthesis; phosphatidylglycerol from CDP-diacylglycerol: step 1/2.</text>
</comment>
<comment type="similarity">
    <text evidence="3">Belongs to the CDP-alcohol phosphatidyltransferase class-I family.</text>
</comment>
<dbReference type="PANTHER" id="PTHR14269:SF11">
    <property type="entry name" value="CDP-DIACYLGLYCEROL--GLYCEROL-3-PHOSPHATE 3-PHOSPHATIDYLTRANSFERASE"/>
    <property type="match status" value="1"/>
</dbReference>
<evidence type="ECO:0000256" key="7">
    <source>
        <dbReference type="ARBA" id="ARBA00022692"/>
    </source>
</evidence>
<keyword evidence="8 14" id="KW-1133">Transmembrane helix</keyword>
<dbReference type="EC" id="2.7.8.5" evidence="4"/>
<dbReference type="PANTHER" id="PTHR14269">
    <property type="entry name" value="CDP-DIACYLGLYCEROL--GLYCEROL-3-PHOSPHATE 3-PHOSPHATIDYLTRANSFERASE-RELATED"/>
    <property type="match status" value="1"/>
</dbReference>
<keyword evidence="15" id="KW-0808">Transferase</keyword>
<evidence type="ECO:0000256" key="12">
    <source>
        <dbReference type="ARBA" id="ARBA00023264"/>
    </source>
</evidence>
<evidence type="ECO:0000256" key="3">
    <source>
        <dbReference type="ARBA" id="ARBA00010441"/>
    </source>
</evidence>
<reference evidence="15 16" key="1">
    <citation type="journal article" date="2012" name="J. Bacteriol.">
        <title>Complete genome sequences of Methylophaga sp. strain JAM1 and Methylophaga sp. strain JAM7.</title>
        <authorList>
            <person name="Villeneuve C."/>
            <person name="Martineau C."/>
            <person name="Mauffrey F."/>
            <person name="Villemur R."/>
        </authorList>
    </citation>
    <scope>NUCLEOTIDE SEQUENCE [LARGE SCALE GENOMIC DNA]</scope>
    <source>
        <strain evidence="15 16">JAM7</strain>
    </source>
</reference>
<dbReference type="GO" id="GO:0008444">
    <property type="term" value="F:CDP-diacylglycerol-glycerol-3-phosphate 3-phosphatidyltransferase activity"/>
    <property type="evidence" value="ECO:0007669"/>
    <property type="project" value="UniProtKB-EC"/>
</dbReference>
<dbReference type="HOGENOM" id="CLU_051314_6_2_6"/>
<gene>
    <name evidence="15" type="ordered locus">Q7C_2637</name>
</gene>
<evidence type="ECO:0000313" key="16">
    <source>
        <dbReference type="Proteomes" id="UP000009145"/>
    </source>
</evidence>
<keyword evidence="10 14" id="KW-0472">Membrane</keyword>
<dbReference type="AlphaFoldDB" id="I1YLG5"/>
<keyword evidence="12" id="KW-1208">Phospholipid metabolism</keyword>
<dbReference type="GO" id="GO:0046474">
    <property type="term" value="P:glycerophospholipid biosynthetic process"/>
    <property type="evidence" value="ECO:0007669"/>
    <property type="project" value="TreeGrafter"/>
</dbReference>
<dbReference type="KEGG" id="mec:Q7C_2637"/>
<evidence type="ECO:0000256" key="1">
    <source>
        <dbReference type="ARBA" id="ARBA00004141"/>
    </source>
</evidence>
<dbReference type="eggNOG" id="COG0558">
    <property type="taxonomic scope" value="Bacteria"/>
</dbReference>
<dbReference type="Proteomes" id="UP000009145">
    <property type="component" value="Chromosome"/>
</dbReference>
<dbReference type="Gene3D" id="1.20.120.1760">
    <property type="match status" value="1"/>
</dbReference>
<feature type="transmembrane region" description="Helical" evidence="14">
    <location>
        <begin position="155"/>
        <end position="178"/>
    </location>
</feature>
<dbReference type="InterPro" id="IPR050324">
    <property type="entry name" value="CDP-alcohol_PTase-I"/>
</dbReference>
<keyword evidence="6" id="KW-0444">Lipid biosynthesis</keyword>
<proteinExistence type="inferred from homology"/>
<dbReference type="PIRSF" id="PIRSF000847">
    <property type="entry name" value="Phos_ph_gly_syn"/>
    <property type="match status" value="1"/>
</dbReference>
<dbReference type="GO" id="GO:0016020">
    <property type="term" value="C:membrane"/>
    <property type="evidence" value="ECO:0007669"/>
    <property type="project" value="UniProtKB-SubCell"/>
</dbReference>
<dbReference type="EMBL" id="CP003380">
    <property type="protein sequence ID" value="AFJ03758.1"/>
    <property type="molecule type" value="Genomic_DNA"/>
</dbReference>
<feature type="transmembrane region" description="Helical" evidence="14">
    <location>
        <begin position="125"/>
        <end position="143"/>
    </location>
</feature>
<dbReference type="OrthoDB" id="9796672at2"/>
<evidence type="ECO:0000256" key="11">
    <source>
        <dbReference type="ARBA" id="ARBA00023209"/>
    </source>
</evidence>
<keyword evidence="16" id="KW-1185">Reference proteome</keyword>
<evidence type="ECO:0000313" key="15">
    <source>
        <dbReference type="EMBL" id="AFJ03758.1"/>
    </source>
</evidence>
<dbReference type="STRING" id="754477.Q7C_2637"/>
<dbReference type="InterPro" id="IPR000462">
    <property type="entry name" value="CDP-OH_P_trans"/>
</dbReference>
<evidence type="ECO:0000256" key="2">
    <source>
        <dbReference type="ARBA" id="ARBA00005042"/>
    </source>
</evidence>
<evidence type="ECO:0000256" key="4">
    <source>
        <dbReference type="ARBA" id="ARBA00013170"/>
    </source>
</evidence>
<comment type="catalytic activity">
    <reaction evidence="13">
        <text>a CDP-1,2-diacyl-sn-glycerol + sn-glycerol 3-phosphate = a 1,2-diacyl-sn-glycero-3-phospho-(1'-sn-glycero-3'-phosphate) + CMP + H(+)</text>
        <dbReference type="Rhea" id="RHEA:12593"/>
        <dbReference type="ChEBI" id="CHEBI:15378"/>
        <dbReference type="ChEBI" id="CHEBI:57597"/>
        <dbReference type="ChEBI" id="CHEBI:58332"/>
        <dbReference type="ChEBI" id="CHEBI:60110"/>
        <dbReference type="ChEBI" id="CHEBI:60377"/>
        <dbReference type="EC" id="2.7.8.5"/>
    </reaction>
</comment>
<comment type="subcellular location">
    <subcellularLocation>
        <location evidence="1">Membrane</location>
        <topology evidence="1">Multi-pass membrane protein</topology>
    </subcellularLocation>
</comment>
<protein>
    <recommendedName>
        <fullName evidence="5">CDP-diacylglycerol--glycerol-3-phosphate 3-phosphatidyltransferase</fullName>
        <ecNumber evidence="4">2.7.8.5</ecNumber>
    </recommendedName>
</protein>
<dbReference type="RefSeq" id="WP_014705176.1">
    <property type="nucleotide sequence ID" value="NC_017856.1"/>
</dbReference>
<evidence type="ECO:0000256" key="13">
    <source>
        <dbReference type="ARBA" id="ARBA00048586"/>
    </source>
</evidence>
<sequence precursor="true">MTLRDIPNLISIARIFLVLPVMWAMLQFDFGLALILFAVAGVSDGLDGFLAKHFQWQSRLGSILDPIADKLLLVVSFATLSYLGLLPWWLFAVVIGRDVIIVIGALAYHYAFGEYELKPLWSSKINTLMQILLVLTVMIQTQWFPEHHAVTTVGIWLVVASVINSGSEYILVWGMNAWRQRKHR</sequence>
<name>I1YLG5_METFJ</name>
<evidence type="ECO:0000256" key="9">
    <source>
        <dbReference type="ARBA" id="ARBA00023098"/>
    </source>
</evidence>
<dbReference type="Pfam" id="PF01066">
    <property type="entry name" value="CDP-OH_P_transf"/>
    <property type="match status" value="1"/>
</dbReference>
<keyword evidence="9" id="KW-0443">Lipid metabolism</keyword>
<evidence type="ECO:0000256" key="6">
    <source>
        <dbReference type="ARBA" id="ARBA00022516"/>
    </source>
</evidence>
<organism evidence="15 16">
    <name type="scientific">Methylophaga frappieri (strain ATCC BAA-2434 / DSM 25690 / JAM7)</name>
    <dbReference type="NCBI Taxonomy" id="754477"/>
    <lineage>
        <taxon>Bacteria</taxon>
        <taxon>Pseudomonadati</taxon>
        <taxon>Pseudomonadota</taxon>
        <taxon>Gammaproteobacteria</taxon>
        <taxon>Thiotrichales</taxon>
        <taxon>Piscirickettsiaceae</taxon>
        <taxon>Methylophaga</taxon>
    </lineage>
</organism>
<feature type="transmembrane region" description="Helical" evidence="14">
    <location>
        <begin position="95"/>
        <end position="113"/>
    </location>
</feature>
<accession>I1YLG5</accession>
<evidence type="ECO:0000256" key="8">
    <source>
        <dbReference type="ARBA" id="ARBA00022989"/>
    </source>
</evidence>
<evidence type="ECO:0000256" key="10">
    <source>
        <dbReference type="ARBA" id="ARBA00023136"/>
    </source>
</evidence>
<feature type="transmembrane region" description="Helical" evidence="14">
    <location>
        <begin position="32"/>
        <end position="50"/>
    </location>
</feature>
<keyword evidence="11" id="KW-0594">Phospholipid biosynthesis</keyword>